<evidence type="ECO:0000256" key="2">
    <source>
        <dbReference type="SAM" id="MobiDB-lite"/>
    </source>
</evidence>
<dbReference type="AlphaFoldDB" id="A0AA89BJT2"/>
<proteinExistence type="predicted"/>
<dbReference type="SUPFAM" id="SSF57756">
    <property type="entry name" value="Retrovirus zinc finger-like domains"/>
    <property type="match status" value="1"/>
</dbReference>
<dbReference type="InterPro" id="IPR001878">
    <property type="entry name" value="Znf_CCHC"/>
</dbReference>
<organism evidence="4 5">
    <name type="scientific">Pinctada imbricata</name>
    <name type="common">Atlantic pearl-oyster</name>
    <name type="synonym">Pinctada martensii</name>
    <dbReference type="NCBI Taxonomy" id="66713"/>
    <lineage>
        <taxon>Eukaryota</taxon>
        <taxon>Metazoa</taxon>
        <taxon>Spiralia</taxon>
        <taxon>Lophotrochozoa</taxon>
        <taxon>Mollusca</taxon>
        <taxon>Bivalvia</taxon>
        <taxon>Autobranchia</taxon>
        <taxon>Pteriomorphia</taxon>
        <taxon>Pterioida</taxon>
        <taxon>Pterioidea</taxon>
        <taxon>Pteriidae</taxon>
        <taxon>Pinctada</taxon>
    </lineage>
</organism>
<sequence length="249" mass="28331">MDTSEENSDNVSLRDILNVVKNQGSTIISLQSQVSQGLNEIRQEVRGSTSQVQKLKSDTEFKWRFEGHRKQYNINSEVIEDLEQVSWAIDNAKLDYAKETLSSATEKLKKRNKLIKIADTSEGGWETVRQYENNPVASDSDDESKINRAESRAVKKRKASKQKKPYQRDNVKSYNSVFPRTGSYGSRDCFRPPEWFGFQQPFPAQPRFAATPGRRSGACYACGSFSHWRSNCPYTIQTKPATATKPKTD</sequence>
<dbReference type="GO" id="GO:0003676">
    <property type="term" value="F:nucleic acid binding"/>
    <property type="evidence" value="ECO:0007669"/>
    <property type="project" value="InterPro"/>
</dbReference>
<dbReference type="Proteomes" id="UP001186944">
    <property type="component" value="Unassembled WGS sequence"/>
</dbReference>
<gene>
    <name evidence="4" type="ORF">FSP39_023366</name>
</gene>
<dbReference type="GO" id="GO:0008270">
    <property type="term" value="F:zinc ion binding"/>
    <property type="evidence" value="ECO:0007669"/>
    <property type="project" value="UniProtKB-KW"/>
</dbReference>
<evidence type="ECO:0000259" key="3">
    <source>
        <dbReference type="PROSITE" id="PS50158"/>
    </source>
</evidence>
<dbReference type="PROSITE" id="PS50158">
    <property type="entry name" value="ZF_CCHC"/>
    <property type="match status" value="1"/>
</dbReference>
<evidence type="ECO:0000256" key="1">
    <source>
        <dbReference type="PROSITE-ProRule" id="PRU00047"/>
    </source>
</evidence>
<keyword evidence="1" id="KW-0479">Metal-binding</keyword>
<accession>A0AA89BJT2</accession>
<evidence type="ECO:0000313" key="5">
    <source>
        <dbReference type="Proteomes" id="UP001186944"/>
    </source>
</evidence>
<feature type="compositionally biased region" description="Basic residues" evidence="2">
    <location>
        <begin position="154"/>
        <end position="165"/>
    </location>
</feature>
<evidence type="ECO:0000313" key="4">
    <source>
        <dbReference type="EMBL" id="KAK3085041.1"/>
    </source>
</evidence>
<feature type="region of interest" description="Disordered" evidence="2">
    <location>
        <begin position="131"/>
        <end position="174"/>
    </location>
</feature>
<dbReference type="EMBL" id="VSWD01000013">
    <property type="protein sequence ID" value="KAK3085041.1"/>
    <property type="molecule type" value="Genomic_DNA"/>
</dbReference>
<protein>
    <recommendedName>
        <fullName evidence="3">CCHC-type domain-containing protein</fullName>
    </recommendedName>
</protein>
<feature type="compositionally biased region" description="Basic and acidic residues" evidence="2">
    <location>
        <begin position="143"/>
        <end position="153"/>
    </location>
</feature>
<dbReference type="InterPro" id="IPR036875">
    <property type="entry name" value="Znf_CCHC_sf"/>
</dbReference>
<keyword evidence="1" id="KW-0862">Zinc</keyword>
<keyword evidence="5" id="KW-1185">Reference proteome</keyword>
<keyword evidence="1" id="KW-0863">Zinc-finger</keyword>
<name>A0AA89BJT2_PINIB</name>
<feature type="domain" description="CCHC-type" evidence="3">
    <location>
        <begin position="219"/>
        <end position="233"/>
    </location>
</feature>
<reference evidence="4" key="1">
    <citation type="submission" date="2019-08" db="EMBL/GenBank/DDBJ databases">
        <title>The improved chromosome-level genome for the pearl oyster Pinctada fucata martensii using PacBio sequencing and Hi-C.</title>
        <authorList>
            <person name="Zheng Z."/>
        </authorList>
    </citation>
    <scope>NUCLEOTIDE SEQUENCE</scope>
    <source>
        <strain evidence="4">ZZ-2019</strain>
        <tissue evidence="4">Adductor muscle</tissue>
    </source>
</reference>
<comment type="caution">
    <text evidence="4">The sequence shown here is derived from an EMBL/GenBank/DDBJ whole genome shotgun (WGS) entry which is preliminary data.</text>
</comment>